<proteinExistence type="inferred from homology"/>
<dbReference type="Pfam" id="PF00155">
    <property type="entry name" value="Aminotran_1_2"/>
    <property type="match status" value="1"/>
</dbReference>
<dbReference type="AlphaFoldDB" id="A0A160TPX9"/>
<protein>
    <recommendedName>
        <fullName evidence="4">histidinol-phosphate transaminase</fullName>
        <ecNumber evidence="4">2.6.1.9</ecNumber>
    </recommendedName>
</protein>
<evidence type="ECO:0000256" key="8">
    <source>
        <dbReference type="ARBA" id="ARBA00022898"/>
    </source>
</evidence>
<dbReference type="InterPro" id="IPR015421">
    <property type="entry name" value="PyrdxlP-dep_Trfase_major"/>
</dbReference>
<evidence type="ECO:0000256" key="7">
    <source>
        <dbReference type="ARBA" id="ARBA00022679"/>
    </source>
</evidence>
<evidence type="ECO:0000256" key="2">
    <source>
        <dbReference type="ARBA" id="ARBA00005011"/>
    </source>
</evidence>
<dbReference type="EMBL" id="CZRL01000059">
    <property type="protein sequence ID" value="CUS51268.1"/>
    <property type="molecule type" value="Genomic_DNA"/>
</dbReference>
<feature type="domain" description="Aminotransferase class I/classII large" evidence="11">
    <location>
        <begin position="31"/>
        <end position="359"/>
    </location>
</feature>
<dbReference type="PANTHER" id="PTHR43643">
    <property type="entry name" value="HISTIDINOL-PHOSPHATE AMINOTRANSFERASE 2"/>
    <property type="match status" value="1"/>
</dbReference>
<organism evidence="12">
    <name type="scientific">hydrothermal vent metagenome</name>
    <dbReference type="NCBI Taxonomy" id="652676"/>
    <lineage>
        <taxon>unclassified sequences</taxon>
        <taxon>metagenomes</taxon>
        <taxon>ecological metagenomes</taxon>
    </lineage>
</organism>
<evidence type="ECO:0000256" key="10">
    <source>
        <dbReference type="ARBA" id="ARBA00047481"/>
    </source>
</evidence>
<keyword evidence="8" id="KW-0663">Pyridoxal phosphate</keyword>
<keyword evidence="9" id="KW-0368">Histidine biosynthesis</keyword>
<evidence type="ECO:0000313" key="12">
    <source>
        <dbReference type="EMBL" id="CUS51268.1"/>
    </source>
</evidence>
<comment type="cofactor">
    <cofactor evidence="1">
        <name>pyridoxal 5'-phosphate</name>
        <dbReference type="ChEBI" id="CHEBI:597326"/>
    </cofactor>
</comment>
<evidence type="ECO:0000256" key="5">
    <source>
        <dbReference type="ARBA" id="ARBA00022576"/>
    </source>
</evidence>
<keyword evidence="6" id="KW-0028">Amino-acid biosynthesis</keyword>
<gene>
    <name evidence="12" type="ORF">MGWOODY_XGa320</name>
</gene>
<dbReference type="GO" id="GO:0000105">
    <property type="term" value="P:L-histidine biosynthetic process"/>
    <property type="evidence" value="ECO:0007669"/>
    <property type="project" value="UniProtKB-KW"/>
</dbReference>
<keyword evidence="5 12" id="KW-0032">Aminotransferase</keyword>
<comment type="catalytic activity">
    <reaction evidence="10">
        <text>L-histidinol phosphate + 2-oxoglutarate = 3-(imidazol-4-yl)-2-oxopropyl phosphate + L-glutamate</text>
        <dbReference type="Rhea" id="RHEA:23744"/>
        <dbReference type="ChEBI" id="CHEBI:16810"/>
        <dbReference type="ChEBI" id="CHEBI:29985"/>
        <dbReference type="ChEBI" id="CHEBI:57766"/>
        <dbReference type="ChEBI" id="CHEBI:57980"/>
        <dbReference type="EC" id="2.6.1.9"/>
    </reaction>
</comment>
<dbReference type="PANTHER" id="PTHR43643:SF6">
    <property type="entry name" value="HISTIDINOL-PHOSPHATE AMINOTRANSFERASE"/>
    <property type="match status" value="1"/>
</dbReference>
<dbReference type="InterPro" id="IPR004839">
    <property type="entry name" value="Aminotransferase_I/II_large"/>
</dbReference>
<dbReference type="InterPro" id="IPR050106">
    <property type="entry name" value="HistidinolP_aminotransfase"/>
</dbReference>
<accession>A0A160TPX9</accession>
<sequence length="363" mass="38848">MGRTIPLKRFDDMPVMAPHILEESDNQPNSDIVRLNLNENPLPPSPNAIAAMHDAVNIANRYPDHSCSALAQIISARIGISTDRLVFGNGSGEMLFAAAAIAVDRNEQAVLPGPTFAPVGKNIRLAGGEVVTVPVLENGSNNVDAMLDAVNEHTALFYLCTPNSPTGGMLEAEQIKLAADRVPSDCLLMVDEAYHEFAAWEGGPDVLSLLSARGGPWAVIRTFSKAYGLSGARIGYAITGNRDLAVGFSKVRIGFNVNRIALAGACAAMRDQSYLEMVLGTVSCERQRLSIALQNYGLRVYPSAANFLLARTNSPSDAIATKLAERHILVQALPWPDNNGSLRITVGTAAENDIFLNALTEIL</sequence>
<dbReference type="EC" id="2.6.1.9" evidence="4"/>
<evidence type="ECO:0000256" key="6">
    <source>
        <dbReference type="ARBA" id="ARBA00022605"/>
    </source>
</evidence>
<dbReference type="GO" id="GO:0030170">
    <property type="term" value="F:pyridoxal phosphate binding"/>
    <property type="evidence" value="ECO:0007669"/>
    <property type="project" value="InterPro"/>
</dbReference>
<dbReference type="Gene3D" id="3.90.1150.10">
    <property type="entry name" value="Aspartate Aminotransferase, domain 1"/>
    <property type="match status" value="1"/>
</dbReference>
<dbReference type="InterPro" id="IPR015422">
    <property type="entry name" value="PyrdxlP-dep_Trfase_small"/>
</dbReference>
<dbReference type="InterPro" id="IPR001917">
    <property type="entry name" value="Aminotrans_II_pyridoxalP_BS"/>
</dbReference>
<dbReference type="InterPro" id="IPR015424">
    <property type="entry name" value="PyrdxlP-dep_Trfase"/>
</dbReference>
<dbReference type="SUPFAM" id="SSF53383">
    <property type="entry name" value="PLP-dependent transferases"/>
    <property type="match status" value="1"/>
</dbReference>
<name>A0A160TPX9_9ZZZZ</name>
<evidence type="ECO:0000256" key="3">
    <source>
        <dbReference type="ARBA" id="ARBA00007970"/>
    </source>
</evidence>
<evidence type="ECO:0000259" key="11">
    <source>
        <dbReference type="Pfam" id="PF00155"/>
    </source>
</evidence>
<dbReference type="CDD" id="cd00609">
    <property type="entry name" value="AAT_like"/>
    <property type="match status" value="1"/>
</dbReference>
<comment type="pathway">
    <text evidence="2">Amino-acid biosynthesis; L-histidine biosynthesis; L-histidine from 5-phospho-alpha-D-ribose 1-diphosphate: step 7/9.</text>
</comment>
<evidence type="ECO:0000256" key="1">
    <source>
        <dbReference type="ARBA" id="ARBA00001933"/>
    </source>
</evidence>
<dbReference type="Gene3D" id="3.40.640.10">
    <property type="entry name" value="Type I PLP-dependent aspartate aminotransferase-like (Major domain)"/>
    <property type="match status" value="1"/>
</dbReference>
<evidence type="ECO:0000256" key="4">
    <source>
        <dbReference type="ARBA" id="ARBA00012748"/>
    </source>
</evidence>
<comment type="similarity">
    <text evidence="3">Belongs to the class-II pyridoxal-phosphate-dependent aminotransferase family. Histidinol-phosphate aminotransferase subfamily.</text>
</comment>
<evidence type="ECO:0000256" key="9">
    <source>
        <dbReference type="ARBA" id="ARBA00023102"/>
    </source>
</evidence>
<dbReference type="GO" id="GO:0004400">
    <property type="term" value="F:histidinol-phosphate transaminase activity"/>
    <property type="evidence" value="ECO:0007669"/>
    <property type="project" value="UniProtKB-EC"/>
</dbReference>
<reference evidence="12" key="1">
    <citation type="submission" date="2015-10" db="EMBL/GenBank/DDBJ databases">
        <authorList>
            <person name="Gilbert D.G."/>
        </authorList>
    </citation>
    <scope>NUCLEOTIDE SEQUENCE</scope>
</reference>
<keyword evidence="7 12" id="KW-0808">Transferase</keyword>
<dbReference type="PROSITE" id="PS00599">
    <property type="entry name" value="AA_TRANSFER_CLASS_2"/>
    <property type="match status" value="1"/>
</dbReference>